<organism evidence="5 6">
    <name type="scientific">Demequina lignilytica</name>
    <dbReference type="NCBI Taxonomy" id="3051663"/>
    <lineage>
        <taxon>Bacteria</taxon>
        <taxon>Bacillati</taxon>
        <taxon>Actinomycetota</taxon>
        <taxon>Actinomycetes</taxon>
        <taxon>Micrococcales</taxon>
        <taxon>Demequinaceae</taxon>
        <taxon>Demequina</taxon>
    </lineage>
</organism>
<dbReference type="SMART" id="SM01068">
    <property type="entry name" value="CBM_X"/>
    <property type="match status" value="1"/>
</dbReference>
<dbReference type="CDD" id="cd11754">
    <property type="entry name" value="GH94N_CBP_like"/>
    <property type="match status" value="1"/>
</dbReference>
<dbReference type="SUPFAM" id="SSF74650">
    <property type="entry name" value="Galactose mutarotase-like"/>
    <property type="match status" value="1"/>
</dbReference>
<evidence type="ECO:0000313" key="5">
    <source>
        <dbReference type="EMBL" id="MDN4488550.1"/>
    </source>
</evidence>
<dbReference type="GO" id="GO:0030246">
    <property type="term" value="F:carbohydrate binding"/>
    <property type="evidence" value="ECO:0007669"/>
    <property type="project" value="InterPro"/>
</dbReference>
<dbReference type="Pfam" id="PF17167">
    <property type="entry name" value="Glyco_hydro_94"/>
    <property type="match status" value="1"/>
</dbReference>
<dbReference type="AlphaFoldDB" id="A0AAW7M9B3"/>
<reference evidence="5" key="1">
    <citation type="submission" date="2023-06" db="EMBL/GenBank/DDBJ databases">
        <title>Sysu t00039.</title>
        <authorList>
            <person name="Gao L."/>
            <person name="Fang B.-Z."/>
            <person name="Li W.-J."/>
        </authorList>
    </citation>
    <scope>NUCLEOTIDE SEQUENCE</scope>
    <source>
        <strain evidence="5">SYSU T00039</strain>
    </source>
</reference>
<dbReference type="Gene3D" id="2.70.98.40">
    <property type="entry name" value="Glycoside hydrolase, family 65, N-terminal domain"/>
    <property type="match status" value="1"/>
</dbReference>
<evidence type="ECO:0000259" key="3">
    <source>
        <dbReference type="Pfam" id="PF06165"/>
    </source>
</evidence>
<evidence type="ECO:0000256" key="1">
    <source>
        <dbReference type="ARBA" id="ARBA00022676"/>
    </source>
</evidence>
<name>A0AAW7M9B3_9MICO</name>
<dbReference type="GO" id="GO:0016757">
    <property type="term" value="F:glycosyltransferase activity"/>
    <property type="evidence" value="ECO:0007669"/>
    <property type="project" value="UniProtKB-KW"/>
</dbReference>
<dbReference type="SUPFAM" id="SSF48208">
    <property type="entry name" value="Six-hairpin glycosidases"/>
    <property type="match status" value="1"/>
</dbReference>
<keyword evidence="2 5" id="KW-0808">Transferase</keyword>
<evidence type="ECO:0000313" key="6">
    <source>
        <dbReference type="Proteomes" id="UP001172737"/>
    </source>
</evidence>
<comment type="caution">
    <text evidence="5">The sequence shown here is derived from an EMBL/GenBank/DDBJ whole genome shotgun (WGS) entry which is preliminary data.</text>
</comment>
<gene>
    <name evidence="5" type="ORF">QQX10_10260</name>
</gene>
<dbReference type="InterPro" id="IPR010383">
    <property type="entry name" value="Glyco_hydrolase_94_b-supersand"/>
</dbReference>
<accession>A0AAW7M9B3</accession>
<dbReference type="Pfam" id="PF06165">
    <property type="entry name" value="GH94_b-supersand"/>
    <property type="match status" value="1"/>
</dbReference>
<dbReference type="InterPro" id="IPR052047">
    <property type="entry name" value="GH94_Enzymes"/>
</dbReference>
<keyword evidence="1" id="KW-0328">Glycosyltransferase</keyword>
<dbReference type="InterPro" id="IPR012341">
    <property type="entry name" value="6hp_glycosidase-like_sf"/>
</dbReference>
<dbReference type="Gene3D" id="1.20.890.20">
    <property type="entry name" value="mpn423 like domain"/>
    <property type="match status" value="1"/>
</dbReference>
<dbReference type="RefSeq" id="WP_301119392.1">
    <property type="nucleotide sequence ID" value="NZ_JAUHPX010000005.1"/>
</dbReference>
<dbReference type="Proteomes" id="UP001172737">
    <property type="component" value="Unassembled WGS sequence"/>
</dbReference>
<evidence type="ECO:0000256" key="2">
    <source>
        <dbReference type="ARBA" id="ARBA00022679"/>
    </source>
</evidence>
<sequence>MQFGHFDDEAREYVITTPHTPYPWINYLGSQDFFGLVSNTGGGYCFYRDAKLRRLTRYRYNNVPVDDGGRYFSINDGGDVWSPGYRPYKSELDFYEARHGMGYTRITGARGGLKASVLLFVPVDVNAEIHQVTLTNESDAAKSVNLFSFLEFALWNAEDDQTNYQRNLSIGEVEVEDGAIYHVTEYRERRDHYAVYGVNAPIAGFDTDRDAFLGFGNGFDEAAVPHAGQATGSMASGWYPIASHQLDVDLAPGESTSFTFTLGYMENPRDAKWEAPGVVRKDGAKELLARFATEEQTAAEFARLNDHWSTLLGSYTVESSHEKLDRMVNIWNQYQCMVTYNMSRSASYFETGMGRGMGFRDSSQDLLGFVHLVPERARERIIDIASTQFEDGSAYHQYQPLTKRGNHTLGSGFNDDPLWLILGVSAYIKETGDFGILDEMVPFDNDESKAATLMEHLKRSFDHPLLKAGPHGLPLIGRADWNDCLNLNCFSTEPGESFQTTGNKTGGVAESVFIAGMFCAIGPDYAALARRRGDDAEADRAEKAIADMRDAVVEHGWDGAWFKRAYDYYGNPVGSDANAEGKIWIEPQGFCIMGGIGVEDGKAVQALDSVRERLNTPHGIVLLNPAFTEYKVELGEVSTYPPGYKENAGIFCHNNPWIIIAETVVGRAELAWEYWKQIAPAYREEQSEVHRLEPYVYAQMIAGKDAVRHGEAKNSWLTGTASWNFVTVSQYLLGVRADYDGLVVDPCIGAEVSEYTVRRQIRGATYVIHVTNTGGKGASLTVDGTPIDGTLVPYAAPGAVVEVTATV</sequence>
<dbReference type="InterPro" id="IPR033432">
    <property type="entry name" value="GH94_catalytic"/>
</dbReference>
<dbReference type="PANTHER" id="PTHR37469:SF2">
    <property type="entry name" value="CELLOBIONIC ACID PHOSPHORYLASE"/>
    <property type="match status" value="1"/>
</dbReference>
<feature type="domain" description="Glycosyl hydrolase 94 catalytic" evidence="4">
    <location>
        <begin position="307"/>
        <end position="734"/>
    </location>
</feature>
<feature type="domain" description="Glycosyl hydrolase 94 supersandwich" evidence="3">
    <location>
        <begin position="11"/>
        <end position="271"/>
    </location>
</feature>
<keyword evidence="6" id="KW-1185">Reference proteome</keyword>
<dbReference type="Gene3D" id="2.60.420.10">
    <property type="entry name" value="Maltose phosphorylase, domain 3"/>
    <property type="match status" value="1"/>
</dbReference>
<dbReference type="GO" id="GO:0005975">
    <property type="term" value="P:carbohydrate metabolic process"/>
    <property type="evidence" value="ECO:0007669"/>
    <property type="project" value="InterPro"/>
</dbReference>
<evidence type="ECO:0000259" key="4">
    <source>
        <dbReference type="Pfam" id="PF17167"/>
    </source>
</evidence>
<protein>
    <submittedName>
        <fullName evidence="5">Glycosyl transferase</fullName>
    </submittedName>
</protein>
<dbReference type="InterPro" id="IPR037018">
    <property type="entry name" value="GH65_N"/>
</dbReference>
<dbReference type="Gene3D" id="1.50.10.10">
    <property type="match status" value="1"/>
</dbReference>
<dbReference type="InterPro" id="IPR037825">
    <property type="entry name" value="GH94N_CBP"/>
</dbReference>
<dbReference type="EMBL" id="JAUHPX010000005">
    <property type="protein sequence ID" value="MDN4488550.1"/>
    <property type="molecule type" value="Genomic_DNA"/>
</dbReference>
<dbReference type="InterPro" id="IPR008928">
    <property type="entry name" value="6-hairpin_glycosidase_sf"/>
</dbReference>
<dbReference type="InterPro" id="IPR011013">
    <property type="entry name" value="Gal_mutarotase_sf_dom"/>
</dbReference>
<proteinExistence type="predicted"/>
<dbReference type="PANTHER" id="PTHR37469">
    <property type="entry name" value="CELLOBIONIC ACID PHOSPHORYLASE-RELATED"/>
    <property type="match status" value="1"/>
</dbReference>